<keyword evidence="4" id="KW-1185">Reference proteome</keyword>
<evidence type="ECO:0000313" key="3">
    <source>
        <dbReference type="EMBL" id="TKR72327.1"/>
    </source>
</evidence>
<proteinExistence type="predicted"/>
<dbReference type="OrthoDB" id="9444602at2759"/>
<name>A0A4U5MRL5_STECR</name>
<feature type="transmembrane region" description="Helical" evidence="1">
    <location>
        <begin position="99"/>
        <end position="117"/>
    </location>
</feature>
<dbReference type="AlphaFoldDB" id="A0A4U5MRL5"/>
<protein>
    <recommendedName>
        <fullName evidence="2">7TM GPCR serpentine receptor class x (Srx) domain-containing protein</fullName>
    </recommendedName>
</protein>
<evidence type="ECO:0000313" key="4">
    <source>
        <dbReference type="Proteomes" id="UP000298663"/>
    </source>
</evidence>
<evidence type="ECO:0000259" key="2">
    <source>
        <dbReference type="Pfam" id="PF10328"/>
    </source>
</evidence>
<gene>
    <name evidence="3" type="ORF">L596_019796</name>
</gene>
<dbReference type="EMBL" id="AZBU02000006">
    <property type="protein sequence ID" value="TKR72327.1"/>
    <property type="molecule type" value="Genomic_DNA"/>
</dbReference>
<feature type="domain" description="7TM GPCR serpentine receptor class x (Srx)" evidence="2">
    <location>
        <begin position="34"/>
        <end position="99"/>
    </location>
</feature>
<dbReference type="Proteomes" id="UP000298663">
    <property type="component" value="Unassembled WGS sequence"/>
</dbReference>
<feature type="transmembrane region" description="Helical" evidence="1">
    <location>
        <begin position="30"/>
        <end position="54"/>
    </location>
</feature>
<accession>A0A4U5MRL5</accession>
<comment type="caution">
    <text evidence="3">The sequence shown here is derived from an EMBL/GenBank/DDBJ whole genome shotgun (WGS) entry which is preliminary data.</text>
</comment>
<evidence type="ECO:0000256" key="1">
    <source>
        <dbReference type="SAM" id="Phobius"/>
    </source>
</evidence>
<reference evidence="3 4" key="1">
    <citation type="journal article" date="2015" name="Genome Biol.">
        <title>Comparative genomics of Steinernema reveals deeply conserved gene regulatory networks.</title>
        <authorList>
            <person name="Dillman A.R."/>
            <person name="Macchietto M."/>
            <person name="Porter C.F."/>
            <person name="Rogers A."/>
            <person name="Williams B."/>
            <person name="Antoshechkin I."/>
            <person name="Lee M.M."/>
            <person name="Goodwin Z."/>
            <person name="Lu X."/>
            <person name="Lewis E.E."/>
            <person name="Goodrich-Blair H."/>
            <person name="Stock S.P."/>
            <person name="Adams B.J."/>
            <person name="Sternberg P.W."/>
            <person name="Mortazavi A."/>
        </authorList>
    </citation>
    <scope>NUCLEOTIDE SEQUENCE [LARGE SCALE GENOMIC DNA]</scope>
    <source>
        <strain evidence="3 4">ALL</strain>
    </source>
</reference>
<keyword evidence="1" id="KW-0812">Transmembrane</keyword>
<keyword evidence="1" id="KW-1133">Transmembrane helix</keyword>
<keyword evidence="1" id="KW-0472">Membrane</keyword>
<dbReference type="InterPro" id="IPR019430">
    <property type="entry name" value="7TM_GPCR_serpentine_rcpt_Srx"/>
</dbReference>
<sequence>MIGFSAKHYEYVFVKCRADLDRDYSPWGTFVNRLCFVICTGTLVLDVITLAKIIYISKFTAARMNKNFERDVRFFAQTSLQNVTMVIALFLVMKVNNSSFILTSITNASVLGFTLGFKNLFRLALIFFNPEVRKRYGIRLPFTTVSAEGSSNLSVVKA</sequence>
<dbReference type="Pfam" id="PF10328">
    <property type="entry name" value="7TM_GPCR_Srx"/>
    <property type="match status" value="1"/>
</dbReference>
<organism evidence="3 4">
    <name type="scientific">Steinernema carpocapsae</name>
    <name type="common">Entomopathogenic nematode</name>
    <dbReference type="NCBI Taxonomy" id="34508"/>
    <lineage>
        <taxon>Eukaryota</taxon>
        <taxon>Metazoa</taxon>
        <taxon>Ecdysozoa</taxon>
        <taxon>Nematoda</taxon>
        <taxon>Chromadorea</taxon>
        <taxon>Rhabditida</taxon>
        <taxon>Tylenchina</taxon>
        <taxon>Panagrolaimomorpha</taxon>
        <taxon>Strongyloidoidea</taxon>
        <taxon>Steinernematidae</taxon>
        <taxon>Steinernema</taxon>
    </lineage>
</organism>
<reference evidence="3 4" key="2">
    <citation type="journal article" date="2019" name="G3 (Bethesda)">
        <title>Hybrid Assembly of the Genome of the Entomopathogenic Nematode Steinernema carpocapsae Identifies the X-Chromosome.</title>
        <authorList>
            <person name="Serra L."/>
            <person name="Macchietto M."/>
            <person name="Macias-Munoz A."/>
            <person name="McGill C.J."/>
            <person name="Rodriguez I.M."/>
            <person name="Rodriguez B."/>
            <person name="Murad R."/>
            <person name="Mortazavi A."/>
        </authorList>
    </citation>
    <scope>NUCLEOTIDE SEQUENCE [LARGE SCALE GENOMIC DNA]</scope>
    <source>
        <strain evidence="3 4">ALL</strain>
    </source>
</reference>